<reference evidence="2 3" key="1">
    <citation type="submission" date="2019-02" db="EMBL/GenBank/DDBJ databases">
        <title>Deep-cultivation of Planctomycetes and their phenomic and genomic characterization uncovers novel biology.</title>
        <authorList>
            <person name="Wiegand S."/>
            <person name="Jogler M."/>
            <person name="Boedeker C."/>
            <person name="Pinto D."/>
            <person name="Vollmers J."/>
            <person name="Rivas-Marin E."/>
            <person name="Kohn T."/>
            <person name="Peeters S.H."/>
            <person name="Heuer A."/>
            <person name="Rast P."/>
            <person name="Oberbeckmann S."/>
            <person name="Bunk B."/>
            <person name="Jeske O."/>
            <person name="Meyerdierks A."/>
            <person name="Storesund J.E."/>
            <person name="Kallscheuer N."/>
            <person name="Luecker S."/>
            <person name="Lage O.M."/>
            <person name="Pohl T."/>
            <person name="Merkel B.J."/>
            <person name="Hornburger P."/>
            <person name="Mueller R.-W."/>
            <person name="Bruemmer F."/>
            <person name="Labrenz M."/>
            <person name="Spormann A.M."/>
            <person name="Op Den Camp H."/>
            <person name="Overmann J."/>
            <person name="Amann R."/>
            <person name="Jetten M.S.M."/>
            <person name="Mascher T."/>
            <person name="Medema M.H."/>
            <person name="Devos D.P."/>
            <person name="Kaster A.-K."/>
            <person name="Ovreas L."/>
            <person name="Rohde M."/>
            <person name="Galperin M.Y."/>
            <person name="Jogler C."/>
        </authorList>
    </citation>
    <scope>NUCLEOTIDE SEQUENCE [LARGE SCALE GENOMIC DNA]</scope>
    <source>
        <strain evidence="2 3">Pla123a</strain>
    </source>
</reference>
<comment type="caution">
    <text evidence="2">The sequence shown here is derived from an EMBL/GenBank/DDBJ whole genome shotgun (WGS) entry which is preliminary data.</text>
</comment>
<dbReference type="RefSeq" id="WP_146586728.1">
    <property type="nucleotide sequence ID" value="NZ_SJPO01000004.1"/>
</dbReference>
<organism evidence="2 3">
    <name type="scientific">Posidoniimonas polymericola</name>
    <dbReference type="NCBI Taxonomy" id="2528002"/>
    <lineage>
        <taxon>Bacteria</taxon>
        <taxon>Pseudomonadati</taxon>
        <taxon>Planctomycetota</taxon>
        <taxon>Planctomycetia</taxon>
        <taxon>Pirellulales</taxon>
        <taxon>Lacipirellulaceae</taxon>
        <taxon>Posidoniimonas</taxon>
    </lineage>
</organism>
<gene>
    <name evidence="2" type="ORF">Pla123a_21810</name>
</gene>
<evidence type="ECO:0000313" key="2">
    <source>
        <dbReference type="EMBL" id="TWT77520.1"/>
    </source>
</evidence>
<evidence type="ECO:0000256" key="1">
    <source>
        <dbReference type="SAM" id="SignalP"/>
    </source>
</evidence>
<feature type="signal peptide" evidence="1">
    <location>
        <begin position="1"/>
        <end position="19"/>
    </location>
</feature>
<keyword evidence="1" id="KW-0732">Signal</keyword>
<dbReference type="AlphaFoldDB" id="A0A5C5YS10"/>
<proteinExistence type="predicted"/>
<accession>A0A5C5YS10</accession>
<dbReference type="Proteomes" id="UP000318478">
    <property type="component" value="Unassembled WGS sequence"/>
</dbReference>
<name>A0A5C5YS10_9BACT</name>
<dbReference type="EMBL" id="SJPO01000004">
    <property type="protein sequence ID" value="TWT77520.1"/>
    <property type="molecule type" value="Genomic_DNA"/>
</dbReference>
<feature type="chain" id="PRO_5022724294" evidence="1">
    <location>
        <begin position="20"/>
        <end position="303"/>
    </location>
</feature>
<sequence precursor="true">MRILLVAGIVLAVSAPCDAGLQSAMTASLGSAGVVIRVNNSFQLARHQTAHAPEGTQFIDPQNSTFTQPAYLSGPEFSYNPRTGAATISAPPMLGPGDAYGLRSIYRPSEVHIVAGDWLAAPTTPAVITRYHRTAGLGGIITGELDGVASESDDRPFEAIQATTPGYTITSGTEAWVQLFPSSGWSGATVSFEQLFVAGLTQESFYTQAPANEPPISVTDAYLIPGGQPGAAIMVDYYLDPLYSITSATPRYTLLATARIDVTPEPAGTTLIVVSILASASTRKQRVASSRRRASSAKRLPSL</sequence>
<evidence type="ECO:0000313" key="3">
    <source>
        <dbReference type="Proteomes" id="UP000318478"/>
    </source>
</evidence>
<keyword evidence="3" id="KW-1185">Reference proteome</keyword>
<protein>
    <submittedName>
        <fullName evidence="2">Uncharacterized protein</fullName>
    </submittedName>
</protein>
<dbReference type="OrthoDB" id="9932119at2"/>